<accession>A0A9P0PR82</accession>
<comment type="caution">
    <text evidence="2">The sequence shown here is derived from an EMBL/GenBank/DDBJ whole genome shotgun (WGS) entry which is preliminary data.</text>
</comment>
<feature type="region of interest" description="Disordered" evidence="1">
    <location>
        <begin position="109"/>
        <end position="129"/>
    </location>
</feature>
<reference evidence="2" key="1">
    <citation type="submission" date="2022-03" db="EMBL/GenBank/DDBJ databases">
        <authorList>
            <person name="Sayadi A."/>
        </authorList>
    </citation>
    <scope>NUCLEOTIDE SEQUENCE</scope>
</reference>
<evidence type="ECO:0000313" key="2">
    <source>
        <dbReference type="EMBL" id="CAH1990707.1"/>
    </source>
</evidence>
<evidence type="ECO:0000313" key="3">
    <source>
        <dbReference type="Proteomes" id="UP001152888"/>
    </source>
</evidence>
<evidence type="ECO:0000256" key="1">
    <source>
        <dbReference type="SAM" id="MobiDB-lite"/>
    </source>
</evidence>
<feature type="compositionally biased region" description="Polar residues" evidence="1">
    <location>
        <begin position="109"/>
        <end position="121"/>
    </location>
</feature>
<sequence length="129" mass="14062">MDRRHLLAQKELEALIEDIEEISDSQPCSADSVTIMNQIPMKKQAMIRPICLTQTSILRLHHSANSMHREGEGQCPWLQSETASTVALSVGMPGVTTAGMVTSTFIEQTSAGRLSPETQPGKSAIVQDE</sequence>
<keyword evidence="3" id="KW-1185">Reference proteome</keyword>
<protein>
    <submittedName>
        <fullName evidence="2">Uncharacterized protein</fullName>
    </submittedName>
</protein>
<dbReference type="Proteomes" id="UP001152888">
    <property type="component" value="Unassembled WGS sequence"/>
</dbReference>
<dbReference type="AlphaFoldDB" id="A0A9P0PR82"/>
<organism evidence="2 3">
    <name type="scientific">Acanthoscelides obtectus</name>
    <name type="common">Bean weevil</name>
    <name type="synonym">Bruchus obtectus</name>
    <dbReference type="NCBI Taxonomy" id="200917"/>
    <lineage>
        <taxon>Eukaryota</taxon>
        <taxon>Metazoa</taxon>
        <taxon>Ecdysozoa</taxon>
        <taxon>Arthropoda</taxon>
        <taxon>Hexapoda</taxon>
        <taxon>Insecta</taxon>
        <taxon>Pterygota</taxon>
        <taxon>Neoptera</taxon>
        <taxon>Endopterygota</taxon>
        <taxon>Coleoptera</taxon>
        <taxon>Polyphaga</taxon>
        <taxon>Cucujiformia</taxon>
        <taxon>Chrysomeloidea</taxon>
        <taxon>Chrysomelidae</taxon>
        <taxon>Bruchinae</taxon>
        <taxon>Bruchini</taxon>
        <taxon>Acanthoscelides</taxon>
    </lineage>
</organism>
<gene>
    <name evidence="2" type="ORF">ACAOBT_LOCUS19835</name>
</gene>
<name>A0A9P0PR82_ACAOB</name>
<proteinExistence type="predicted"/>
<dbReference type="EMBL" id="CAKOFQ010007096">
    <property type="protein sequence ID" value="CAH1990707.1"/>
    <property type="molecule type" value="Genomic_DNA"/>
</dbReference>